<dbReference type="Gene3D" id="1.10.8.430">
    <property type="entry name" value="Helical domain of apoptotic protease-activating factors"/>
    <property type="match status" value="1"/>
</dbReference>
<dbReference type="Gene3D" id="3.40.50.300">
    <property type="entry name" value="P-loop containing nucleotide triphosphate hydrolases"/>
    <property type="match status" value="1"/>
</dbReference>
<evidence type="ECO:0000313" key="4">
    <source>
        <dbReference type="Proteomes" id="UP001597024"/>
    </source>
</evidence>
<evidence type="ECO:0000256" key="1">
    <source>
        <dbReference type="SAM" id="MobiDB-lite"/>
    </source>
</evidence>
<organism evidence="3 4">
    <name type="scientific">Streptosporangium algeriense</name>
    <dbReference type="NCBI Taxonomy" id="1682748"/>
    <lineage>
        <taxon>Bacteria</taxon>
        <taxon>Bacillati</taxon>
        <taxon>Actinomycetota</taxon>
        <taxon>Actinomycetes</taxon>
        <taxon>Streptosporangiales</taxon>
        <taxon>Streptosporangiaceae</taxon>
        <taxon>Streptosporangium</taxon>
    </lineage>
</organism>
<sequence>MQARNVSGGVHFHDHGGRNRGLSSTPVPRQLPADVRGFVNRVEEFERLNAVLTGEDGDPRVISVCVIAGTAGVGKTSLALRWAHQIQGRFPDGQLYVNLRGYDPGEPVTAYDALHRFLIALGVRAHSVPQDLDAAAALYRSLLAGRRMLIVLDNAAMVSQVRPLLPGTKGCAAIVTSRPKLADLPAARLVDLDVMESDEALSLFATVAGADRVAAEREAAMEVVAACGFLPLAVRIVAARLAA</sequence>
<dbReference type="PANTHER" id="PTHR47691:SF3">
    <property type="entry name" value="HTH-TYPE TRANSCRIPTIONAL REGULATOR RV0890C-RELATED"/>
    <property type="match status" value="1"/>
</dbReference>
<reference evidence="4" key="1">
    <citation type="journal article" date="2019" name="Int. J. Syst. Evol. Microbiol.">
        <title>The Global Catalogue of Microorganisms (GCM) 10K type strain sequencing project: providing services to taxonomists for standard genome sequencing and annotation.</title>
        <authorList>
            <consortium name="The Broad Institute Genomics Platform"/>
            <consortium name="The Broad Institute Genome Sequencing Center for Infectious Disease"/>
            <person name="Wu L."/>
            <person name="Ma J."/>
        </authorList>
    </citation>
    <scope>NUCLEOTIDE SEQUENCE [LARGE SCALE GENOMIC DNA]</scope>
    <source>
        <strain evidence="4">CCUG 62974</strain>
    </source>
</reference>
<protein>
    <submittedName>
        <fullName evidence="3">NB-ARC domain-containing protein</fullName>
    </submittedName>
</protein>
<dbReference type="InterPro" id="IPR049945">
    <property type="entry name" value="AAA_22"/>
</dbReference>
<comment type="caution">
    <text evidence="3">The sequence shown here is derived from an EMBL/GenBank/DDBJ whole genome shotgun (WGS) entry which is preliminary data.</text>
</comment>
<dbReference type="Pfam" id="PF13401">
    <property type="entry name" value="AAA_22"/>
    <property type="match status" value="1"/>
</dbReference>
<feature type="region of interest" description="Disordered" evidence="1">
    <location>
        <begin position="1"/>
        <end position="29"/>
    </location>
</feature>
<evidence type="ECO:0000313" key="3">
    <source>
        <dbReference type="EMBL" id="MFD0886339.1"/>
    </source>
</evidence>
<dbReference type="SUPFAM" id="SSF52540">
    <property type="entry name" value="P-loop containing nucleoside triphosphate hydrolases"/>
    <property type="match status" value="1"/>
</dbReference>
<dbReference type="InterPro" id="IPR027417">
    <property type="entry name" value="P-loop_NTPase"/>
</dbReference>
<dbReference type="EMBL" id="JBHTHX010000582">
    <property type="protein sequence ID" value="MFD0886339.1"/>
    <property type="molecule type" value="Genomic_DNA"/>
</dbReference>
<name>A0ABW3DRA0_9ACTN</name>
<dbReference type="Proteomes" id="UP001597024">
    <property type="component" value="Unassembled WGS sequence"/>
</dbReference>
<keyword evidence="4" id="KW-1185">Reference proteome</keyword>
<dbReference type="InterPro" id="IPR042197">
    <property type="entry name" value="Apaf_helical"/>
</dbReference>
<dbReference type="PRINTS" id="PR00364">
    <property type="entry name" value="DISEASERSIST"/>
</dbReference>
<proteinExistence type="predicted"/>
<feature type="non-terminal residue" evidence="3">
    <location>
        <position position="243"/>
    </location>
</feature>
<accession>A0ABW3DRA0</accession>
<feature type="domain" description="ORC1/DEAH AAA+ ATPase" evidence="2">
    <location>
        <begin position="64"/>
        <end position="159"/>
    </location>
</feature>
<dbReference type="PANTHER" id="PTHR47691">
    <property type="entry name" value="REGULATOR-RELATED"/>
    <property type="match status" value="1"/>
</dbReference>
<evidence type="ECO:0000259" key="2">
    <source>
        <dbReference type="Pfam" id="PF13401"/>
    </source>
</evidence>
<gene>
    <name evidence="3" type="ORF">ACFQ08_17470</name>
</gene>